<dbReference type="EMBL" id="LGUT01002559">
    <property type="protein sequence ID" value="KOG86890.1"/>
    <property type="molecule type" value="Genomic_DNA"/>
</dbReference>
<evidence type="ECO:0000256" key="1">
    <source>
        <dbReference type="SAM" id="SignalP"/>
    </source>
</evidence>
<keyword evidence="1" id="KW-0732">Signal</keyword>
<gene>
    <name evidence="2" type="ORF">ADK38_28480</name>
</gene>
<dbReference type="InterPro" id="IPR050490">
    <property type="entry name" value="Bact_solute-bd_prot1"/>
</dbReference>
<comment type="caution">
    <text evidence="2">The sequence shown here is derived from an EMBL/GenBank/DDBJ whole genome shotgun (WGS) entry which is preliminary data.</text>
</comment>
<dbReference type="PANTHER" id="PTHR43649">
    <property type="entry name" value="ARABINOSE-BINDING PROTEIN-RELATED"/>
    <property type="match status" value="1"/>
</dbReference>
<dbReference type="Proteomes" id="UP000037020">
    <property type="component" value="Unassembled WGS sequence"/>
</dbReference>
<accession>A0ABR5J0F3</accession>
<evidence type="ECO:0000313" key="2">
    <source>
        <dbReference type="EMBL" id="KOG86890.1"/>
    </source>
</evidence>
<protein>
    <submittedName>
        <fullName evidence="2">Sugar ABC transporter substrate-binding protein</fullName>
    </submittedName>
</protein>
<keyword evidence="3" id="KW-1185">Reference proteome</keyword>
<dbReference type="InterPro" id="IPR006059">
    <property type="entry name" value="SBP"/>
</dbReference>
<reference evidence="2 3" key="1">
    <citation type="submission" date="2015-07" db="EMBL/GenBank/DDBJ databases">
        <authorList>
            <person name="Ju K.-S."/>
            <person name="Doroghazi J.R."/>
            <person name="Metcalf W.W."/>
        </authorList>
    </citation>
    <scope>NUCLEOTIDE SEQUENCE [LARGE SCALE GENOMIC DNA]</scope>
    <source>
        <strain evidence="2 3">NRRL B-3589</strain>
    </source>
</reference>
<sequence>MRPTVPLILVAALAAGTLTACGVGSVSHPDTVKVAYQRNTNSKVRYTDDYLAMVKKEFEKTHRGKKVKLIPIQASENDYYAKIQQMMRSAKTSPDLVYEDTFLINADIKSGYLRPLDDKISTWADWKQFAPAAKAATRAEDGKTYGVQDGTDTRALWYNKEIFAKAGLPARWQPKTWQDVLDTARTIKREVPGVTPFNVYTGKGPGEASVMQTFEMLLYGTGKDPLYDPAAKKWVTGSKGFRDSLDFVRSVYAEKLGPEISDALDPNVGVRNVSEWLPAGEVAISLDGSWLGEYWLPTG</sequence>
<feature type="signal peptide" evidence="1">
    <location>
        <begin position="1"/>
        <end position="22"/>
    </location>
</feature>
<name>A0ABR5J0F3_9ACTN</name>
<feature type="non-terminal residue" evidence="2">
    <location>
        <position position="299"/>
    </location>
</feature>
<feature type="chain" id="PRO_5046264089" evidence="1">
    <location>
        <begin position="23"/>
        <end position="299"/>
    </location>
</feature>
<dbReference type="PANTHER" id="PTHR43649:SF14">
    <property type="entry name" value="BLR3389 PROTEIN"/>
    <property type="match status" value="1"/>
</dbReference>
<dbReference type="Gene3D" id="3.40.190.10">
    <property type="entry name" value="Periplasmic binding protein-like II"/>
    <property type="match status" value="2"/>
</dbReference>
<dbReference type="SUPFAM" id="SSF53850">
    <property type="entry name" value="Periplasmic binding protein-like II"/>
    <property type="match status" value="1"/>
</dbReference>
<organism evidence="2 3">
    <name type="scientific">Streptomyces varsoviensis</name>
    <dbReference type="NCBI Taxonomy" id="67373"/>
    <lineage>
        <taxon>Bacteria</taxon>
        <taxon>Bacillati</taxon>
        <taxon>Actinomycetota</taxon>
        <taxon>Actinomycetes</taxon>
        <taxon>Kitasatosporales</taxon>
        <taxon>Streptomycetaceae</taxon>
        <taxon>Streptomyces</taxon>
    </lineage>
</organism>
<dbReference type="Pfam" id="PF01547">
    <property type="entry name" value="SBP_bac_1"/>
    <property type="match status" value="1"/>
</dbReference>
<dbReference type="PROSITE" id="PS51257">
    <property type="entry name" value="PROKAR_LIPOPROTEIN"/>
    <property type="match status" value="1"/>
</dbReference>
<evidence type="ECO:0000313" key="3">
    <source>
        <dbReference type="Proteomes" id="UP000037020"/>
    </source>
</evidence>
<proteinExistence type="predicted"/>